<dbReference type="InterPro" id="IPR017441">
    <property type="entry name" value="Protein_kinase_ATP_BS"/>
</dbReference>
<evidence type="ECO:0000256" key="5">
    <source>
        <dbReference type="PROSITE-ProRule" id="PRU00339"/>
    </source>
</evidence>
<dbReference type="GO" id="GO:0005524">
    <property type="term" value="F:ATP binding"/>
    <property type="evidence" value="ECO:0007669"/>
    <property type="project" value="UniProtKB-UniRule"/>
</dbReference>
<dbReference type="InterPro" id="IPR011990">
    <property type="entry name" value="TPR-like_helical_dom_sf"/>
</dbReference>
<dbReference type="Pfam" id="PF13374">
    <property type="entry name" value="TPR_10"/>
    <property type="match status" value="1"/>
</dbReference>
<keyword evidence="2 6" id="KW-0547">Nucleotide-binding</keyword>
<dbReference type="Pfam" id="PF13181">
    <property type="entry name" value="TPR_8"/>
    <property type="match status" value="1"/>
</dbReference>
<dbReference type="PROSITE" id="PS00107">
    <property type="entry name" value="PROTEIN_KINASE_ATP"/>
    <property type="match status" value="1"/>
</dbReference>
<dbReference type="RefSeq" id="WP_187553440.1">
    <property type="nucleotide sequence ID" value="NZ_BMZL01000001.1"/>
</dbReference>
<keyword evidence="7" id="KW-1133">Transmembrane helix</keyword>
<dbReference type="InterPro" id="IPR000719">
    <property type="entry name" value="Prot_kinase_dom"/>
</dbReference>
<sequence>MSELEQGRRALAIFDAVAELDPAQRANALDAMCAGDDALRARVQALLDADAHATEPFAGDASAWSSALANEHADADHAIGRSIGAWKVVGTIGRGGMGAVHAVERSDGAYTQQAALKLIRAGADSPAARERFLRERQILAGLQHPNIATLLDGGISADREPYFVMERVDGEPIDRWCDARGLGLRERVVLFLQVLDAVRYAHRNLVVHRDLKPSNLLVDGDGRVKLLDFGIAKQLENTDVTATHDRALTFEYASPEQLHDAPITTATDLWQLGVVLHRLLSGSHPFGLTRDTPVAKQLQQLEREPEPLTRSAAQASAEQAALRGGMSPASLSRALRGNLAEIVQACLRRDPDDRYASADALVNDLKAWLDDRPISAVPLSRGARGALWLRRNRVLAASIAAVAIALLAGTGIALWQASEARDQARIAQRESANSRASLSFLADTLAGAAPDQTLDSKFSLRHLLVHARKQLDARDATMEPAVRRPIQRVLGTLYGMMGDAEASRILLEAGLKDAQPRSRDEAIALADDYANYSAVLGALEQGTQSLAAAERAAGLRKRFAADDPKQQVIAYSELAYAYFRTGDLAKAEATWMQGIALAKTLRDPPVDEVLVLYNQLSIKLSLGGEGPRGLQLAKEGLAFADRHGVPAISPQRMPLLRALSDAQAITGDATAAEKSIRQAIAIHEKTIDEDNASLGTAYNSLGLVLIDLGNYRQATEAMLRANALQDQKGMMEIAILTNNLADAYANSGDYARAASLFQQAIDGIGKADIGGMDSLRRKIQVRQARTAGLAGAHAQAWNRLLALREQTGDADGRESLEYAYVSLQLAQMARLRRDPGGGAPVVQEARTLFTKLLPDTHPFFAHLLRYDASFAQMRGDLPIAERNQRAAIARLMKSPNQSSLAIANAELAAIRVARGDKDEARALLAKALPVLRESVLPQEINRVDAEALATTLL</sequence>
<feature type="transmembrane region" description="Helical" evidence="7">
    <location>
        <begin position="394"/>
        <end position="415"/>
    </location>
</feature>
<reference evidence="9 10" key="1">
    <citation type="submission" date="2020-08" db="EMBL/GenBank/DDBJ databases">
        <title>Genome sequence of Thermomonas carbonis KCTC 42013T.</title>
        <authorList>
            <person name="Hyun D.-W."/>
            <person name="Bae J.-W."/>
        </authorList>
    </citation>
    <scope>NUCLEOTIDE SEQUENCE [LARGE SCALE GENOMIC DNA]</scope>
    <source>
        <strain evidence="9 10">KCTC 42013</strain>
    </source>
</reference>
<dbReference type="AlphaFoldDB" id="A0A7G9SSV0"/>
<evidence type="ECO:0000313" key="9">
    <source>
        <dbReference type="EMBL" id="QNN70925.1"/>
    </source>
</evidence>
<keyword evidence="1" id="KW-0808">Transferase</keyword>
<keyword evidence="10" id="KW-1185">Reference proteome</keyword>
<evidence type="ECO:0000256" key="6">
    <source>
        <dbReference type="PROSITE-ProRule" id="PRU10141"/>
    </source>
</evidence>
<accession>A0A7G9SSV0</accession>
<dbReference type="Gene3D" id="3.30.200.20">
    <property type="entry name" value="Phosphorylase Kinase, domain 1"/>
    <property type="match status" value="1"/>
</dbReference>
<dbReference type="InterPro" id="IPR011009">
    <property type="entry name" value="Kinase-like_dom_sf"/>
</dbReference>
<dbReference type="PROSITE" id="PS50005">
    <property type="entry name" value="TPR"/>
    <property type="match status" value="1"/>
</dbReference>
<keyword evidence="7" id="KW-0472">Membrane</keyword>
<dbReference type="SMART" id="SM00028">
    <property type="entry name" value="TPR"/>
    <property type="match status" value="4"/>
</dbReference>
<keyword evidence="7" id="KW-0812">Transmembrane</keyword>
<dbReference type="Gene3D" id="1.25.40.10">
    <property type="entry name" value="Tetratricopeptide repeat domain"/>
    <property type="match status" value="3"/>
</dbReference>
<keyword evidence="3 9" id="KW-0418">Kinase</keyword>
<evidence type="ECO:0000256" key="1">
    <source>
        <dbReference type="ARBA" id="ARBA00022679"/>
    </source>
</evidence>
<dbReference type="Pfam" id="PF00069">
    <property type="entry name" value="Pkinase"/>
    <property type="match status" value="1"/>
</dbReference>
<dbReference type="SMART" id="SM00220">
    <property type="entry name" value="S_TKc"/>
    <property type="match status" value="1"/>
</dbReference>
<evidence type="ECO:0000313" key="10">
    <source>
        <dbReference type="Proteomes" id="UP000515804"/>
    </source>
</evidence>
<dbReference type="CDD" id="cd14014">
    <property type="entry name" value="STKc_PknB_like"/>
    <property type="match status" value="1"/>
</dbReference>
<proteinExistence type="predicted"/>
<dbReference type="GO" id="GO:0004674">
    <property type="term" value="F:protein serine/threonine kinase activity"/>
    <property type="evidence" value="ECO:0007669"/>
    <property type="project" value="TreeGrafter"/>
</dbReference>
<dbReference type="PROSITE" id="PS50011">
    <property type="entry name" value="PROTEIN_KINASE_DOM"/>
    <property type="match status" value="1"/>
</dbReference>
<feature type="domain" description="Protein kinase" evidence="8">
    <location>
        <begin position="86"/>
        <end position="369"/>
    </location>
</feature>
<feature type="binding site" evidence="6">
    <location>
        <position position="117"/>
    </location>
    <ligand>
        <name>ATP</name>
        <dbReference type="ChEBI" id="CHEBI:30616"/>
    </ligand>
</feature>
<evidence type="ECO:0000256" key="3">
    <source>
        <dbReference type="ARBA" id="ARBA00022777"/>
    </source>
</evidence>
<protein>
    <submittedName>
        <fullName evidence="9">Protein kinase</fullName>
    </submittedName>
</protein>
<evidence type="ECO:0000256" key="7">
    <source>
        <dbReference type="SAM" id="Phobius"/>
    </source>
</evidence>
<dbReference type="InterPro" id="IPR008271">
    <property type="entry name" value="Ser/Thr_kinase_AS"/>
</dbReference>
<dbReference type="KEGG" id="tcn:H9L16_04905"/>
<organism evidence="9 10">
    <name type="scientific">Thermomonas carbonis</name>
    <dbReference type="NCBI Taxonomy" id="1463158"/>
    <lineage>
        <taxon>Bacteria</taxon>
        <taxon>Pseudomonadati</taxon>
        <taxon>Pseudomonadota</taxon>
        <taxon>Gammaproteobacteria</taxon>
        <taxon>Lysobacterales</taxon>
        <taxon>Lysobacteraceae</taxon>
        <taxon>Thermomonas</taxon>
    </lineage>
</organism>
<gene>
    <name evidence="9" type="ORF">H9L16_04905</name>
</gene>
<keyword evidence="5" id="KW-0802">TPR repeat</keyword>
<dbReference type="InterPro" id="IPR019734">
    <property type="entry name" value="TPR_rpt"/>
</dbReference>
<evidence type="ECO:0000256" key="2">
    <source>
        <dbReference type="ARBA" id="ARBA00022741"/>
    </source>
</evidence>
<dbReference type="SUPFAM" id="SSF56112">
    <property type="entry name" value="Protein kinase-like (PK-like)"/>
    <property type="match status" value="1"/>
</dbReference>
<dbReference type="PANTHER" id="PTHR43289:SF34">
    <property type="entry name" value="SERINE_THREONINE-PROTEIN KINASE YBDM-RELATED"/>
    <property type="match status" value="1"/>
</dbReference>
<feature type="repeat" description="TPR" evidence="5">
    <location>
        <begin position="695"/>
        <end position="728"/>
    </location>
</feature>
<evidence type="ECO:0000259" key="8">
    <source>
        <dbReference type="PROSITE" id="PS50011"/>
    </source>
</evidence>
<dbReference type="Gene3D" id="1.10.510.10">
    <property type="entry name" value="Transferase(Phosphotransferase) domain 1"/>
    <property type="match status" value="1"/>
</dbReference>
<dbReference type="EMBL" id="CP060719">
    <property type="protein sequence ID" value="QNN70925.1"/>
    <property type="molecule type" value="Genomic_DNA"/>
</dbReference>
<name>A0A7G9SSV0_9GAMM</name>
<keyword evidence="4 6" id="KW-0067">ATP-binding</keyword>
<evidence type="ECO:0000256" key="4">
    <source>
        <dbReference type="ARBA" id="ARBA00022840"/>
    </source>
</evidence>
<dbReference type="PROSITE" id="PS00108">
    <property type="entry name" value="PROTEIN_KINASE_ST"/>
    <property type="match status" value="1"/>
</dbReference>
<dbReference type="SUPFAM" id="SSF48452">
    <property type="entry name" value="TPR-like"/>
    <property type="match status" value="3"/>
</dbReference>
<dbReference type="Proteomes" id="UP000515804">
    <property type="component" value="Chromosome"/>
</dbReference>
<dbReference type="PANTHER" id="PTHR43289">
    <property type="entry name" value="MITOGEN-ACTIVATED PROTEIN KINASE KINASE KINASE 20-RELATED"/>
    <property type="match status" value="1"/>
</dbReference>